<dbReference type="OrthoDB" id="6134317at2759"/>
<evidence type="ECO:0000256" key="3">
    <source>
        <dbReference type="ARBA" id="ARBA00022989"/>
    </source>
</evidence>
<evidence type="ECO:0000256" key="5">
    <source>
        <dbReference type="SAM" id="Phobius"/>
    </source>
</evidence>
<dbReference type="Pfam" id="PF00335">
    <property type="entry name" value="Tetraspanin"/>
    <property type="match status" value="1"/>
</dbReference>
<evidence type="ECO:0000313" key="6">
    <source>
        <dbReference type="EMBL" id="OMJ87516.1"/>
    </source>
</evidence>
<keyword evidence="4 5" id="KW-0472">Membrane</keyword>
<dbReference type="Proteomes" id="UP000187209">
    <property type="component" value="Unassembled WGS sequence"/>
</dbReference>
<dbReference type="GO" id="GO:0016020">
    <property type="term" value="C:membrane"/>
    <property type="evidence" value="ECO:0007669"/>
    <property type="project" value="UniProtKB-SubCell"/>
</dbReference>
<reference evidence="6 7" key="1">
    <citation type="submission" date="2016-11" db="EMBL/GenBank/DDBJ databases">
        <title>The macronuclear genome of Stentor coeruleus: a giant cell with tiny introns.</title>
        <authorList>
            <person name="Slabodnick M."/>
            <person name="Ruby J.G."/>
            <person name="Reiff S.B."/>
            <person name="Swart E.C."/>
            <person name="Gosai S."/>
            <person name="Prabakaran S."/>
            <person name="Witkowska E."/>
            <person name="Larue G.E."/>
            <person name="Fisher S."/>
            <person name="Freeman R.M."/>
            <person name="Gunawardena J."/>
            <person name="Chu W."/>
            <person name="Stover N.A."/>
            <person name="Gregory B.D."/>
            <person name="Nowacki M."/>
            <person name="Derisi J."/>
            <person name="Roy S.W."/>
            <person name="Marshall W.F."/>
            <person name="Sood P."/>
        </authorList>
    </citation>
    <scope>NUCLEOTIDE SEQUENCE [LARGE SCALE GENOMIC DNA]</scope>
    <source>
        <strain evidence="6">WM001</strain>
    </source>
</reference>
<dbReference type="AlphaFoldDB" id="A0A1R2CEZ4"/>
<keyword evidence="7" id="KW-1185">Reference proteome</keyword>
<evidence type="ECO:0000313" key="7">
    <source>
        <dbReference type="Proteomes" id="UP000187209"/>
    </source>
</evidence>
<evidence type="ECO:0000256" key="1">
    <source>
        <dbReference type="ARBA" id="ARBA00004141"/>
    </source>
</evidence>
<dbReference type="PRINTS" id="PR00259">
    <property type="entry name" value="TMFOUR"/>
</dbReference>
<feature type="transmembrane region" description="Helical" evidence="5">
    <location>
        <begin position="48"/>
        <end position="70"/>
    </location>
</feature>
<evidence type="ECO:0000256" key="4">
    <source>
        <dbReference type="ARBA" id="ARBA00023136"/>
    </source>
</evidence>
<organism evidence="6 7">
    <name type="scientific">Stentor coeruleus</name>
    <dbReference type="NCBI Taxonomy" id="5963"/>
    <lineage>
        <taxon>Eukaryota</taxon>
        <taxon>Sar</taxon>
        <taxon>Alveolata</taxon>
        <taxon>Ciliophora</taxon>
        <taxon>Postciliodesmatophora</taxon>
        <taxon>Heterotrichea</taxon>
        <taxon>Heterotrichida</taxon>
        <taxon>Stentoridae</taxon>
        <taxon>Stentor</taxon>
    </lineage>
</organism>
<feature type="transmembrane region" description="Helical" evidence="5">
    <location>
        <begin position="77"/>
        <end position="103"/>
    </location>
</feature>
<comment type="subcellular location">
    <subcellularLocation>
        <location evidence="1">Membrane</location>
        <topology evidence="1">Multi-pass membrane protein</topology>
    </subcellularLocation>
</comment>
<protein>
    <recommendedName>
        <fullName evidence="8">Tetraspanin family protein</fullName>
    </recommendedName>
</protein>
<proteinExistence type="predicted"/>
<comment type="caution">
    <text evidence="6">The sequence shown here is derived from an EMBL/GenBank/DDBJ whole genome shotgun (WGS) entry which is preliminary data.</text>
</comment>
<accession>A0A1R2CEZ4</accession>
<evidence type="ECO:0008006" key="8">
    <source>
        <dbReference type="Google" id="ProtNLM"/>
    </source>
</evidence>
<keyword evidence="3 5" id="KW-1133">Transmembrane helix</keyword>
<keyword evidence="2 5" id="KW-0812">Transmembrane</keyword>
<sequence length="316" mass="35366">MCCCCPPKCLKLLIFIACIILIGVGAVLIWAGYQLQNSIFLDLIEFKYAGYIIIACGAALILISFFGFVGTWKEKKLLLCIFIFIGVLISIILIAFGAIIIYARKLSEDYFGNEADCHDQFEDADKGTEKVVEALCTLYCPCLATDTYTISYLGTLNEPYSFSDKGAKNVLDCDPCLAVPDVSVDQQDTIINWVKENLNLDISVDDCSVSATEYKEKYFTSNMRKYFPLLKWVEESFDCSGLCIQRALFMFSDVNNGEPKGSCMSELNDWAAENFLIYGIVSIILGSYMVLVMFMSCTICCCNKKKNKVQDSNTKQ</sequence>
<dbReference type="InterPro" id="IPR018499">
    <property type="entry name" value="Tetraspanin/Peripherin"/>
</dbReference>
<gene>
    <name evidence="6" type="ORF">SteCoe_10771</name>
</gene>
<dbReference type="EMBL" id="MPUH01000175">
    <property type="protein sequence ID" value="OMJ87516.1"/>
    <property type="molecule type" value="Genomic_DNA"/>
</dbReference>
<feature type="transmembrane region" description="Helical" evidence="5">
    <location>
        <begin position="12"/>
        <end position="33"/>
    </location>
</feature>
<name>A0A1R2CEZ4_9CILI</name>
<feature type="transmembrane region" description="Helical" evidence="5">
    <location>
        <begin position="275"/>
        <end position="302"/>
    </location>
</feature>
<evidence type="ECO:0000256" key="2">
    <source>
        <dbReference type="ARBA" id="ARBA00022692"/>
    </source>
</evidence>